<dbReference type="PANTHER" id="PTHR33164:SF43">
    <property type="entry name" value="HTH-TYPE TRANSCRIPTIONAL REPRESSOR YETL"/>
    <property type="match status" value="1"/>
</dbReference>
<name>A0ABU7RAV1_9ACTN</name>
<evidence type="ECO:0000259" key="1">
    <source>
        <dbReference type="PROSITE" id="PS50995"/>
    </source>
</evidence>
<feature type="domain" description="HTH marR-type" evidence="1">
    <location>
        <begin position="1"/>
        <end position="139"/>
    </location>
</feature>
<organism evidence="2 3">
    <name type="scientific">Olsenella absiana</name>
    <dbReference type="NCBI Taxonomy" id="3115222"/>
    <lineage>
        <taxon>Bacteria</taxon>
        <taxon>Bacillati</taxon>
        <taxon>Actinomycetota</taxon>
        <taxon>Coriobacteriia</taxon>
        <taxon>Coriobacteriales</taxon>
        <taxon>Atopobiaceae</taxon>
        <taxon>Olsenella</taxon>
    </lineage>
</organism>
<dbReference type="InterPro" id="IPR036388">
    <property type="entry name" value="WH-like_DNA-bd_sf"/>
</dbReference>
<protein>
    <submittedName>
        <fullName evidence="2">MarR family transcriptional regulator</fullName>
    </submittedName>
</protein>
<dbReference type="Proteomes" id="UP001332931">
    <property type="component" value="Unassembled WGS sequence"/>
</dbReference>
<dbReference type="Pfam" id="PF12802">
    <property type="entry name" value="MarR_2"/>
    <property type="match status" value="1"/>
</dbReference>
<keyword evidence="3" id="KW-1185">Reference proteome</keyword>
<dbReference type="EMBL" id="JAZGJQ010000007">
    <property type="protein sequence ID" value="MEE6147670.1"/>
    <property type="molecule type" value="Genomic_DNA"/>
</dbReference>
<gene>
    <name evidence="2" type="ORF">VXJ25_06715</name>
</gene>
<dbReference type="PRINTS" id="PR00598">
    <property type="entry name" value="HTHMARR"/>
</dbReference>
<reference evidence="2 3" key="1">
    <citation type="submission" date="2024-01" db="EMBL/GenBank/DDBJ databases">
        <title>Description of Olsenella sp. nov., isolated from pig feces.</title>
        <authorList>
            <person name="Chang Y.-H."/>
        </authorList>
    </citation>
    <scope>NUCLEOTIDE SEQUENCE [LARGE SCALE GENOMIC DNA]</scope>
    <source>
        <strain evidence="2 3">YH-ols2223</strain>
    </source>
</reference>
<evidence type="ECO:0000313" key="3">
    <source>
        <dbReference type="Proteomes" id="UP001332931"/>
    </source>
</evidence>
<dbReference type="SUPFAM" id="SSF46785">
    <property type="entry name" value="Winged helix' DNA-binding domain"/>
    <property type="match status" value="1"/>
</dbReference>
<sequence>MNAIDEPLLYAWLRMSTTLEDIQPYTRLTRNESLICHVLFRQEKTHPGVPLTPTDISRRTKIRKSQVNRSLNQLERRGIITREHSTADRRKVYVHFMTENASAFFEMYAKSIEMTDRFVSAVGADEAERLIAVMDKVTEIAESVYLGEDEQRGTGYLQV</sequence>
<dbReference type="PANTHER" id="PTHR33164">
    <property type="entry name" value="TRANSCRIPTIONAL REGULATOR, MARR FAMILY"/>
    <property type="match status" value="1"/>
</dbReference>
<dbReference type="SMART" id="SM00347">
    <property type="entry name" value="HTH_MARR"/>
    <property type="match status" value="1"/>
</dbReference>
<dbReference type="InterPro" id="IPR000835">
    <property type="entry name" value="HTH_MarR-typ"/>
</dbReference>
<evidence type="ECO:0000313" key="2">
    <source>
        <dbReference type="EMBL" id="MEE6147670.1"/>
    </source>
</evidence>
<dbReference type="RefSeq" id="WP_330958439.1">
    <property type="nucleotide sequence ID" value="NZ_JAZGJQ010000007.1"/>
</dbReference>
<dbReference type="Gene3D" id="1.10.10.10">
    <property type="entry name" value="Winged helix-like DNA-binding domain superfamily/Winged helix DNA-binding domain"/>
    <property type="match status" value="1"/>
</dbReference>
<dbReference type="InterPro" id="IPR039422">
    <property type="entry name" value="MarR/SlyA-like"/>
</dbReference>
<accession>A0ABU7RAV1</accession>
<dbReference type="PROSITE" id="PS50995">
    <property type="entry name" value="HTH_MARR_2"/>
    <property type="match status" value="1"/>
</dbReference>
<proteinExistence type="predicted"/>
<dbReference type="InterPro" id="IPR036390">
    <property type="entry name" value="WH_DNA-bd_sf"/>
</dbReference>
<comment type="caution">
    <text evidence="2">The sequence shown here is derived from an EMBL/GenBank/DDBJ whole genome shotgun (WGS) entry which is preliminary data.</text>
</comment>